<evidence type="ECO:0000313" key="2">
    <source>
        <dbReference type="Proteomes" id="UP000562045"/>
    </source>
</evidence>
<gene>
    <name evidence="1" type="ORF">BJ993_000488</name>
</gene>
<organism evidence="1 2">
    <name type="scientific">Nocardioides aromaticivorans</name>
    <dbReference type="NCBI Taxonomy" id="200618"/>
    <lineage>
        <taxon>Bacteria</taxon>
        <taxon>Bacillati</taxon>
        <taxon>Actinomycetota</taxon>
        <taxon>Actinomycetes</taxon>
        <taxon>Propionibacteriales</taxon>
        <taxon>Nocardioidaceae</taxon>
        <taxon>Nocardioides</taxon>
    </lineage>
</organism>
<dbReference type="Pfam" id="PF19884">
    <property type="entry name" value="DUF6357"/>
    <property type="match status" value="1"/>
</dbReference>
<dbReference type="Proteomes" id="UP000562045">
    <property type="component" value="Unassembled WGS sequence"/>
</dbReference>
<sequence length="259" mass="29118">MDDVVFGGRFPGWGPYVTRAGGDLRLHLAQYASDADRVGEFDWPMTEQHLEVLGQDRVRRMLLAAVLVTRCRHRSNDDLSRLPDPRRVAAALDTILLADDEELVDWLGGTRWSRDGFLRGCDQEGLGEEGRALVDRVTQGPTDLDLALVAFCGGEDPRPKEVRRTPEAVPPEILPELLHLIDSVEWRVASGIAMRQRDVEGRVLGAFTSMWTDIAPEARRAVQRLMVAEMRDMICEPPQHGRKRTRRGNCLRCLGEVSD</sequence>
<dbReference type="InterPro" id="IPR045937">
    <property type="entry name" value="DUF6357"/>
</dbReference>
<accession>A0A7Z0CLW7</accession>
<reference evidence="1 2" key="1">
    <citation type="submission" date="2020-07" db="EMBL/GenBank/DDBJ databases">
        <title>Sequencing the genomes of 1000 actinobacteria strains.</title>
        <authorList>
            <person name="Klenk H.-P."/>
        </authorList>
    </citation>
    <scope>NUCLEOTIDE SEQUENCE [LARGE SCALE GENOMIC DNA]</scope>
    <source>
        <strain evidence="1 2">DSM 15131</strain>
    </source>
</reference>
<dbReference type="EMBL" id="JACBZM010000001">
    <property type="protein sequence ID" value="NYI43408.1"/>
    <property type="molecule type" value="Genomic_DNA"/>
</dbReference>
<comment type="caution">
    <text evidence="1">The sequence shown here is derived from an EMBL/GenBank/DDBJ whole genome shotgun (WGS) entry which is preliminary data.</text>
</comment>
<name>A0A7Z0CLW7_9ACTN</name>
<dbReference type="RefSeq" id="WP_179647602.1">
    <property type="nucleotide sequence ID" value="NZ_JACBZM010000001.1"/>
</dbReference>
<dbReference type="AlphaFoldDB" id="A0A7Z0CLW7"/>
<proteinExistence type="predicted"/>
<protein>
    <submittedName>
        <fullName evidence="1">Uncharacterized protein</fullName>
    </submittedName>
</protein>
<evidence type="ECO:0000313" key="1">
    <source>
        <dbReference type="EMBL" id="NYI43408.1"/>
    </source>
</evidence>